<dbReference type="EMBL" id="BSBO01000003">
    <property type="protein sequence ID" value="GLG03350.1"/>
    <property type="molecule type" value="Genomic_DNA"/>
</dbReference>
<evidence type="ECO:0000256" key="2">
    <source>
        <dbReference type="ARBA" id="ARBA00001933"/>
    </source>
</evidence>
<dbReference type="EC" id="2.1.2.1" evidence="12"/>
<dbReference type="GO" id="GO:0005829">
    <property type="term" value="C:cytosol"/>
    <property type="evidence" value="ECO:0007669"/>
    <property type="project" value="TreeGrafter"/>
</dbReference>
<organism evidence="15 16">
    <name type="scientific">Sellimonas catena</name>
    <dbReference type="NCBI Taxonomy" id="2994035"/>
    <lineage>
        <taxon>Bacteria</taxon>
        <taxon>Bacillati</taxon>
        <taxon>Bacillota</taxon>
        <taxon>Clostridia</taxon>
        <taxon>Lachnospirales</taxon>
        <taxon>Lachnospiraceae</taxon>
        <taxon>Sellimonas</taxon>
    </lineage>
</organism>
<evidence type="ECO:0000256" key="4">
    <source>
        <dbReference type="ARBA" id="ARBA00006376"/>
    </source>
</evidence>
<dbReference type="PANTHER" id="PTHR11680">
    <property type="entry name" value="SERINE HYDROXYMETHYLTRANSFERASE"/>
    <property type="match status" value="1"/>
</dbReference>
<feature type="binding site" evidence="12">
    <location>
        <position position="246"/>
    </location>
    <ligand>
        <name>(6S)-5,6,7,8-tetrahydrofolate</name>
        <dbReference type="ChEBI" id="CHEBI:57453"/>
    </ligand>
</feature>
<evidence type="ECO:0000256" key="11">
    <source>
        <dbReference type="ARBA" id="ARBA00054606"/>
    </source>
</evidence>
<comment type="subcellular location">
    <subcellularLocation>
        <location evidence="3 12">Cytoplasm</location>
    </subcellularLocation>
</comment>
<dbReference type="NCBIfam" id="NF000586">
    <property type="entry name" value="PRK00011.1"/>
    <property type="match status" value="1"/>
</dbReference>
<evidence type="ECO:0000256" key="8">
    <source>
        <dbReference type="ARBA" id="ARBA00022605"/>
    </source>
</evidence>
<dbReference type="InterPro" id="IPR001085">
    <property type="entry name" value="Ser_HO-MeTrfase"/>
</dbReference>
<dbReference type="PANTHER" id="PTHR11680:SF35">
    <property type="entry name" value="SERINE HYDROXYMETHYLTRANSFERASE 1"/>
    <property type="match status" value="1"/>
</dbReference>
<dbReference type="InterPro" id="IPR015424">
    <property type="entry name" value="PyrdxlP-dep_Trfase"/>
</dbReference>
<dbReference type="Proteomes" id="UP001145145">
    <property type="component" value="Unassembled WGS sequence"/>
</dbReference>
<reference evidence="15 16" key="1">
    <citation type="journal article" date="2023" name="Int. J. Syst. Evol. Microbiol.">
        <title>Sellimonas catena sp. nov., isolated from human faeces.</title>
        <authorList>
            <person name="Hisatomi A."/>
            <person name="Ohkuma M."/>
            <person name="Sakamoto M."/>
        </authorList>
    </citation>
    <scope>NUCLEOTIDE SEQUENCE [LARGE SCALE GENOMIC DNA]</scope>
    <source>
        <strain evidence="15 16">12EGH17</strain>
    </source>
</reference>
<comment type="pathway">
    <text evidence="12">Amino-acid biosynthesis; glycine biosynthesis; glycine from L-serine: step 1/1.</text>
</comment>
<evidence type="ECO:0000256" key="9">
    <source>
        <dbReference type="ARBA" id="ARBA00022679"/>
    </source>
</evidence>
<comment type="function">
    <text evidence="11">Catalyzes the reversible interconversion of serine and glycine with tetrahydrofolate (THF) serving as the one-carbon carrier. This reaction serves as the major source of one-carbon groups required for the biosynthesis of purines, thymidylate, methionine, and other important biomolecules. Also exhibits THF-independent aldolase activity toward beta-hydroxyamino acids, producing glycine and aldehydes, via a retro-aldol mechanism. Thus, is able to catalyze the cleavage of L-allo-threonine.</text>
</comment>
<feature type="modified residue" description="N6-(pyridoxal phosphate)lysine" evidence="12 13">
    <location>
        <position position="232"/>
    </location>
</feature>
<evidence type="ECO:0000256" key="10">
    <source>
        <dbReference type="ARBA" id="ARBA00022898"/>
    </source>
</evidence>
<sequence length="415" mass="45327">MSMVGDVTNYIKEYDPEVGGALEQELGRQRRNLELIASENVVSPAVMLAMGTVPTNKYAEGYPGKRYYGGCEYVDVIENLAIERAKQLFGCEHACVQPHSGASANIAVYQAFLKPGDTVMGLNLDHGGHLTHGSPVNMSGILYHFVPYSINEEGFLDYDEIRKTALECKPKMIVAGASAYPREIRFDRFAEIAKEVGAVLFVDMAHIAGLVAAGLHQSPVPYADVVTTTTHKTLRGPRGGIIMCKEEHAKAINKAVFPGTQGGPLMHIIAAKAVCFGEALKPEFKTYQEQILKNAKALAEALKEEGFDLVSGGTDNHLMLVDLQNMNITGKELQRRLDEVYITVNKNAVPNDPASPFVTSGIRIGTPAVTTRGLKEDEMRTIAKLIKMAATDFDTKADEIRSTVNEICGRHPLYE</sequence>
<evidence type="ECO:0000256" key="12">
    <source>
        <dbReference type="HAMAP-Rule" id="MF_00051"/>
    </source>
</evidence>
<evidence type="ECO:0000256" key="1">
    <source>
        <dbReference type="ARBA" id="ARBA00001528"/>
    </source>
</evidence>
<keyword evidence="6 12" id="KW-0963">Cytoplasm</keyword>
<comment type="subunit">
    <text evidence="5 12">Homodimer.</text>
</comment>
<dbReference type="InterPro" id="IPR019798">
    <property type="entry name" value="Ser_HO-MeTrfase_PLP_BS"/>
</dbReference>
<keyword evidence="9 12" id="KW-0808">Transferase</keyword>
<evidence type="ECO:0000256" key="13">
    <source>
        <dbReference type="PIRSR" id="PIRSR000412-50"/>
    </source>
</evidence>
<proteinExistence type="inferred from homology"/>
<evidence type="ECO:0000256" key="3">
    <source>
        <dbReference type="ARBA" id="ARBA00004496"/>
    </source>
</evidence>
<dbReference type="Pfam" id="PF00464">
    <property type="entry name" value="SHMT"/>
    <property type="match status" value="1"/>
</dbReference>
<dbReference type="AlphaFoldDB" id="A0A9W6C671"/>
<comment type="pathway">
    <text evidence="12">One-carbon metabolism; tetrahydrofolate interconversion.</text>
</comment>
<evidence type="ECO:0000256" key="7">
    <source>
        <dbReference type="ARBA" id="ARBA00022563"/>
    </source>
</evidence>
<dbReference type="InterPro" id="IPR015422">
    <property type="entry name" value="PyrdxlP-dep_Trfase_small"/>
</dbReference>
<dbReference type="Gene3D" id="3.40.640.10">
    <property type="entry name" value="Type I PLP-dependent aspartate aminotransferase-like (Major domain)"/>
    <property type="match status" value="1"/>
</dbReference>
<keyword evidence="8 12" id="KW-0028">Amino-acid biosynthesis</keyword>
<feature type="binding site" evidence="12">
    <location>
        <position position="124"/>
    </location>
    <ligand>
        <name>(6S)-5,6,7,8-tetrahydrofolate</name>
        <dbReference type="ChEBI" id="CHEBI:57453"/>
    </ligand>
</feature>
<protein>
    <recommendedName>
        <fullName evidence="12">Serine hydroxymethyltransferase</fullName>
        <shortName evidence="12">SHMT</shortName>
        <shortName evidence="12">Serine methylase</shortName>
        <ecNumber evidence="12">2.1.2.1</ecNumber>
    </recommendedName>
</protein>
<feature type="domain" description="Serine hydroxymethyltransferase-like" evidence="14">
    <location>
        <begin position="11"/>
        <end position="386"/>
    </location>
</feature>
<dbReference type="SUPFAM" id="SSF53383">
    <property type="entry name" value="PLP-dependent transferases"/>
    <property type="match status" value="1"/>
</dbReference>
<dbReference type="InterPro" id="IPR039429">
    <property type="entry name" value="SHMT-like_dom"/>
</dbReference>
<dbReference type="FunFam" id="3.90.1150.10:FF:000003">
    <property type="entry name" value="Serine hydroxymethyltransferase"/>
    <property type="match status" value="1"/>
</dbReference>
<evidence type="ECO:0000313" key="16">
    <source>
        <dbReference type="Proteomes" id="UP001145145"/>
    </source>
</evidence>
<dbReference type="GO" id="GO:0019264">
    <property type="term" value="P:glycine biosynthetic process from serine"/>
    <property type="evidence" value="ECO:0007669"/>
    <property type="project" value="UniProtKB-UniRule"/>
</dbReference>
<name>A0A9W6C671_9FIRM</name>
<feature type="binding site" evidence="12">
    <location>
        <begin position="128"/>
        <end position="130"/>
    </location>
    <ligand>
        <name>(6S)-5,6,7,8-tetrahydrofolate</name>
        <dbReference type="ChEBI" id="CHEBI:57453"/>
    </ligand>
</feature>
<comment type="similarity">
    <text evidence="4 12">Belongs to the SHMT family.</text>
</comment>
<dbReference type="GO" id="GO:0030170">
    <property type="term" value="F:pyridoxal phosphate binding"/>
    <property type="evidence" value="ECO:0007669"/>
    <property type="project" value="UniProtKB-UniRule"/>
</dbReference>
<keyword evidence="16" id="KW-1185">Reference proteome</keyword>
<dbReference type="FunFam" id="3.40.640.10:FF:000001">
    <property type="entry name" value="Serine hydroxymethyltransferase"/>
    <property type="match status" value="1"/>
</dbReference>
<dbReference type="CDD" id="cd00378">
    <property type="entry name" value="SHMT"/>
    <property type="match status" value="1"/>
</dbReference>
<evidence type="ECO:0000256" key="6">
    <source>
        <dbReference type="ARBA" id="ARBA00022490"/>
    </source>
</evidence>
<comment type="catalytic activity">
    <reaction evidence="1 12">
        <text>(6R)-5,10-methylene-5,6,7,8-tetrahydrofolate + glycine + H2O = (6S)-5,6,7,8-tetrahydrofolate + L-serine</text>
        <dbReference type="Rhea" id="RHEA:15481"/>
        <dbReference type="ChEBI" id="CHEBI:15377"/>
        <dbReference type="ChEBI" id="CHEBI:15636"/>
        <dbReference type="ChEBI" id="CHEBI:33384"/>
        <dbReference type="ChEBI" id="CHEBI:57305"/>
        <dbReference type="ChEBI" id="CHEBI:57453"/>
        <dbReference type="EC" id="2.1.2.1"/>
    </reaction>
</comment>
<dbReference type="Gene3D" id="3.90.1150.10">
    <property type="entry name" value="Aspartate Aminotransferase, domain 1"/>
    <property type="match status" value="1"/>
</dbReference>
<gene>
    <name evidence="12" type="primary">glyA</name>
    <name evidence="15" type="ORF">Selli1_05240</name>
</gene>
<accession>A0A9W6C671</accession>
<feature type="binding site" evidence="12">
    <location>
        <begin position="355"/>
        <end position="357"/>
    </location>
    <ligand>
        <name>(6S)-5,6,7,8-tetrahydrofolate</name>
        <dbReference type="ChEBI" id="CHEBI:57453"/>
    </ligand>
</feature>
<keyword evidence="10 12" id="KW-0663">Pyridoxal phosphate</keyword>
<keyword evidence="7 12" id="KW-0554">One-carbon metabolism</keyword>
<comment type="caution">
    <text evidence="15">The sequence shown here is derived from an EMBL/GenBank/DDBJ whole genome shotgun (WGS) entry which is preliminary data.</text>
</comment>
<evidence type="ECO:0000313" key="15">
    <source>
        <dbReference type="EMBL" id="GLG03350.1"/>
    </source>
</evidence>
<dbReference type="InterPro" id="IPR049943">
    <property type="entry name" value="Ser_HO-MeTrfase-like"/>
</dbReference>
<dbReference type="GO" id="GO:0004372">
    <property type="term" value="F:glycine hydroxymethyltransferase activity"/>
    <property type="evidence" value="ECO:0007669"/>
    <property type="project" value="UniProtKB-UniRule"/>
</dbReference>
<dbReference type="GO" id="GO:0035999">
    <property type="term" value="P:tetrahydrofolate interconversion"/>
    <property type="evidence" value="ECO:0007669"/>
    <property type="project" value="UniProtKB-UniRule"/>
</dbReference>
<feature type="site" description="Plays an important role in substrate specificity" evidence="12">
    <location>
        <position position="231"/>
    </location>
</feature>
<dbReference type="InterPro" id="IPR015421">
    <property type="entry name" value="PyrdxlP-dep_Trfase_major"/>
</dbReference>
<evidence type="ECO:0000256" key="5">
    <source>
        <dbReference type="ARBA" id="ARBA00011738"/>
    </source>
</evidence>
<dbReference type="HAMAP" id="MF_00051">
    <property type="entry name" value="SHMT"/>
    <property type="match status" value="1"/>
</dbReference>
<dbReference type="PIRSF" id="PIRSF000412">
    <property type="entry name" value="SHMT"/>
    <property type="match status" value="1"/>
</dbReference>
<dbReference type="PROSITE" id="PS00096">
    <property type="entry name" value="SHMT"/>
    <property type="match status" value="1"/>
</dbReference>
<evidence type="ECO:0000259" key="14">
    <source>
        <dbReference type="Pfam" id="PF00464"/>
    </source>
</evidence>
<comment type="cofactor">
    <cofactor evidence="2 12 13">
        <name>pyridoxal 5'-phosphate</name>
        <dbReference type="ChEBI" id="CHEBI:597326"/>
    </cofactor>
</comment>